<feature type="domain" description="C2H2-type" evidence="13">
    <location>
        <begin position="207"/>
        <end position="237"/>
    </location>
</feature>
<dbReference type="InterPro" id="IPR025750">
    <property type="entry name" value="DPF1-3_N"/>
</dbReference>
<dbReference type="Gene3D" id="3.30.40.10">
    <property type="entry name" value="Zinc/RING finger domain, C3HC4 (zinc finger)"/>
    <property type="match status" value="1"/>
</dbReference>
<proteinExistence type="inferred from homology"/>
<dbReference type="InterPro" id="IPR013087">
    <property type="entry name" value="Znf_C2H2_type"/>
</dbReference>
<dbReference type="PROSITE" id="PS00028">
    <property type="entry name" value="ZINC_FINGER_C2H2_1"/>
    <property type="match status" value="1"/>
</dbReference>
<dbReference type="PROSITE" id="PS50157">
    <property type="entry name" value="ZINC_FINGER_C2H2_2"/>
    <property type="match status" value="1"/>
</dbReference>
<dbReference type="InterPro" id="IPR019787">
    <property type="entry name" value="Znf_PHD-finger"/>
</dbReference>
<keyword evidence="9" id="KW-0539">Nucleus</keyword>
<evidence type="ECO:0000256" key="1">
    <source>
        <dbReference type="ARBA" id="ARBA00004123"/>
    </source>
</evidence>
<dbReference type="PANTHER" id="PTHR45888">
    <property type="entry name" value="HL01030P-RELATED"/>
    <property type="match status" value="1"/>
</dbReference>
<feature type="region of interest" description="Disordered" evidence="11">
    <location>
        <begin position="91"/>
        <end position="199"/>
    </location>
</feature>
<dbReference type="SUPFAM" id="SSF57903">
    <property type="entry name" value="FYVE/PHD zinc finger"/>
    <property type="match status" value="2"/>
</dbReference>
<keyword evidence="6" id="KW-0862">Zinc</keyword>
<evidence type="ECO:0000256" key="5">
    <source>
        <dbReference type="ARBA" id="ARBA00022771"/>
    </source>
</evidence>
<evidence type="ECO:0000256" key="11">
    <source>
        <dbReference type="SAM" id="MobiDB-lite"/>
    </source>
</evidence>
<dbReference type="InterPro" id="IPR013083">
    <property type="entry name" value="Znf_RING/FYVE/PHD"/>
</dbReference>
<dbReference type="SMART" id="SM00249">
    <property type="entry name" value="PHD"/>
    <property type="match status" value="2"/>
</dbReference>
<accession>A0AAV7K8W8</accession>
<sequence>MEVEEIDWKRPRGYQDLIEAVSHYNTRLTVERAAGCPYVDGQTGIAMIPTDHLSRSKHERMPGFKPGQVYSYKPRDWMVQYPVTTILDIGHRKKRKANHSRSDTHHTDRNVSYNYIATSSKGPDPMYSSGSPYTQRGAGYPVAGRRITAESNKRKLLEVSRDESEPSDPDESVMDSEEPSSEEEDVRRTKGVMLSGRGGMSRGGMGRKCKCIYCGKYFKNPTSLKTHYTKEHPGQSTSDLNMIHSGKLDVKVLRDTEAKANKNSSKEIKAKANQQCDFCTEVTSPKKTEKLVSCADCGRSAHPSCLTFGPKIALNVQTYRWQCLECKECIICGRADNDEKLLFCDYCDRGYHMYCLSPPMNSPPEGVWICVLCQAKEDQKK</sequence>
<evidence type="ECO:0000313" key="15">
    <source>
        <dbReference type="Proteomes" id="UP001165289"/>
    </source>
</evidence>
<evidence type="ECO:0000256" key="8">
    <source>
        <dbReference type="ARBA" id="ARBA00023163"/>
    </source>
</evidence>
<dbReference type="Proteomes" id="UP001165289">
    <property type="component" value="Unassembled WGS sequence"/>
</dbReference>
<keyword evidence="4" id="KW-0677">Repeat</keyword>
<evidence type="ECO:0000259" key="13">
    <source>
        <dbReference type="PROSITE" id="PS50157"/>
    </source>
</evidence>
<feature type="domain" description="PHD-type" evidence="12">
    <location>
        <begin position="273"/>
        <end position="329"/>
    </location>
</feature>
<dbReference type="InterPro" id="IPR011011">
    <property type="entry name" value="Znf_FYVE_PHD"/>
</dbReference>
<evidence type="ECO:0000256" key="2">
    <source>
        <dbReference type="ARBA" id="ARBA00010539"/>
    </source>
</evidence>
<dbReference type="GO" id="GO:0008270">
    <property type="term" value="F:zinc ion binding"/>
    <property type="evidence" value="ECO:0007669"/>
    <property type="project" value="UniProtKB-KW"/>
</dbReference>
<comment type="caution">
    <text evidence="14">The sequence shown here is derived from an EMBL/GenBank/DDBJ whole genome shotgun (WGS) entry which is preliminary data.</text>
</comment>
<organism evidence="14 15">
    <name type="scientific">Oopsacas minuta</name>
    <dbReference type="NCBI Taxonomy" id="111878"/>
    <lineage>
        <taxon>Eukaryota</taxon>
        <taxon>Metazoa</taxon>
        <taxon>Porifera</taxon>
        <taxon>Hexactinellida</taxon>
        <taxon>Hexasterophora</taxon>
        <taxon>Lyssacinosida</taxon>
        <taxon>Leucopsacidae</taxon>
        <taxon>Oopsacas</taxon>
    </lineage>
</organism>
<feature type="compositionally biased region" description="Basic and acidic residues" evidence="11">
    <location>
        <begin position="100"/>
        <end position="109"/>
    </location>
</feature>
<feature type="compositionally biased region" description="Acidic residues" evidence="11">
    <location>
        <begin position="165"/>
        <end position="184"/>
    </location>
</feature>
<feature type="compositionally biased region" description="Basic and acidic residues" evidence="11">
    <location>
        <begin position="147"/>
        <end position="164"/>
    </location>
</feature>
<name>A0AAV7K8W8_9METZ</name>
<dbReference type="AlphaFoldDB" id="A0AAV7K8W8"/>
<evidence type="ECO:0000256" key="10">
    <source>
        <dbReference type="PROSITE-ProRule" id="PRU00042"/>
    </source>
</evidence>
<evidence type="ECO:0000256" key="7">
    <source>
        <dbReference type="ARBA" id="ARBA00023015"/>
    </source>
</evidence>
<evidence type="ECO:0000313" key="14">
    <source>
        <dbReference type="EMBL" id="KAI6657742.1"/>
    </source>
</evidence>
<feature type="compositionally biased region" description="Polar residues" evidence="11">
    <location>
        <begin position="110"/>
        <end position="121"/>
    </location>
</feature>
<dbReference type="Pfam" id="PF00628">
    <property type="entry name" value="PHD"/>
    <property type="match status" value="2"/>
</dbReference>
<feature type="domain" description="PHD-type" evidence="12">
    <location>
        <begin position="326"/>
        <end position="376"/>
    </location>
</feature>
<gene>
    <name evidence="14" type="ORF">LOD99_486</name>
</gene>
<dbReference type="FunFam" id="3.30.40.10:FF:000005">
    <property type="entry name" value="zinc finger protein isoform X1"/>
    <property type="match status" value="1"/>
</dbReference>
<keyword evidence="5 10" id="KW-0863">Zinc-finger</keyword>
<evidence type="ECO:0000256" key="6">
    <source>
        <dbReference type="ARBA" id="ARBA00022833"/>
    </source>
</evidence>
<evidence type="ECO:0000256" key="4">
    <source>
        <dbReference type="ARBA" id="ARBA00022737"/>
    </source>
</evidence>
<evidence type="ECO:0000256" key="9">
    <source>
        <dbReference type="ARBA" id="ARBA00023242"/>
    </source>
</evidence>
<dbReference type="EMBL" id="JAKMXF010000111">
    <property type="protein sequence ID" value="KAI6657742.1"/>
    <property type="molecule type" value="Genomic_DNA"/>
</dbReference>
<dbReference type="PANTHER" id="PTHR45888:SF4">
    <property type="entry name" value="PHD FINGER PROTEIN 10"/>
    <property type="match status" value="1"/>
</dbReference>
<keyword evidence="8" id="KW-0804">Transcription</keyword>
<keyword evidence="15" id="KW-1185">Reference proteome</keyword>
<reference evidence="14 15" key="1">
    <citation type="journal article" date="2023" name="BMC Biol.">
        <title>The compact genome of the sponge Oopsacas minuta (Hexactinellida) is lacking key metazoan core genes.</title>
        <authorList>
            <person name="Santini S."/>
            <person name="Schenkelaars Q."/>
            <person name="Jourda C."/>
            <person name="Duchesne M."/>
            <person name="Belahbib H."/>
            <person name="Rocher C."/>
            <person name="Selva M."/>
            <person name="Riesgo A."/>
            <person name="Vervoort M."/>
            <person name="Leys S.P."/>
            <person name="Kodjabachian L."/>
            <person name="Le Bivic A."/>
            <person name="Borchiellini C."/>
            <person name="Claverie J.M."/>
            <person name="Renard E."/>
        </authorList>
    </citation>
    <scope>NUCLEOTIDE SEQUENCE [LARGE SCALE GENOMIC DNA]</scope>
    <source>
        <strain evidence="14">SPO-2</strain>
    </source>
</reference>
<protein>
    <submittedName>
        <fullName evidence="14">Zinc finger protein ubi-d4-like</fullName>
    </submittedName>
</protein>
<dbReference type="Pfam" id="PF14051">
    <property type="entry name" value="DPF1-3_N"/>
    <property type="match status" value="1"/>
</dbReference>
<dbReference type="PROSITE" id="PS50016">
    <property type="entry name" value="ZF_PHD_2"/>
    <property type="match status" value="2"/>
</dbReference>
<keyword evidence="7" id="KW-0805">Transcription regulation</keyword>
<dbReference type="GO" id="GO:0005634">
    <property type="term" value="C:nucleus"/>
    <property type="evidence" value="ECO:0007669"/>
    <property type="project" value="UniProtKB-SubCell"/>
</dbReference>
<comment type="subcellular location">
    <subcellularLocation>
        <location evidence="1">Nucleus</location>
    </subcellularLocation>
</comment>
<comment type="similarity">
    <text evidence="2">Belongs to the requiem/DPF family.</text>
</comment>
<evidence type="ECO:0000256" key="3">
    <source>
        <dbReference type="ARBA" id="ARBA00022723"/>
    </source>
</evidence>
<evidence type="ECO:0000259" key="12">
    <source>
        <dbReference type="PROSITE" id="PS50016"/>
    </source>
</evidence>
<keyword evidence="3" id="KW-0479">Metal-binding</keyword>
<dbReference type="InterPro" id="IPR001965">
    <property type="entry name" value="Znf_PHD"/>
</dbReference>